<comment type="caution">
    <text evidence="2">The sequence shown here is derived from an EMBL/GenBank/DDBJ whole genome shotgun (WGS) entry which is preliminary data.</text>
</comment>
<name>A0A511RKA2_9DEIN</name>
<keyword evidence="1" id="KW-0175">Coiled coil</keyword>
<feature type="coiled-coil region" evidence="1">
    <location>
        <begin position="38"/>
        <end position="79"/>
    </location>
</feature>
<evidence type="ECO:0000313" key="2">
    <source>
        <dbReference type="EMBL" id="GEM90101.1"/>
    </source>
</evidence>
<protein>
    <submittedName>
        <fullName evidence="2">Uncharacterized protein</fullName>
    </submittedName>
</protein>
<accession>A0A511RKA2</accession>
<reference evidence="2 3" key="1">
    <citation type="submission" date="2019-07" db="EMBL/GenBank/DDBJ databases">
        <title>Whole genome shotgun sequence of Oceanithermus desulfurans NBRC 100063.</title>
        <authorList>
            <person name="Hosoyama A."/>
            <person name="Uohara A."/>
            <person name="Ohji S."/>
            <person name="Ichikawa N."/>
        </authorList>
    </citation>
    <scope>NUCLEOTIDE SEQUENCE [LARGE SCALE GENOMIC DNA]</scope>
    <source>
        <strain evidence="2 3">NBRC 100063</strain>
    </source>
</reference>
<dbReference type="OrthoDB" id="25829at2"/>
<dbReference type="AlphaFoldDB" id="A0A511RKA2"/>
<dbReference type="Gene3D" id="1.20.5.190">
    <property type="match status" value="1"/>
</dbReference>
<evidence type="ECO:0000256" key="1">
    <source>
        <dbReference type="SAM" id="Coils"/>
    </source>
</evidence>
<dbReference type="Proteomes" id="UP000321827">
    <property type="component" value="Unassembled WGS sequence"/>
</dbReference>
<sequence>MLQKTKYILFGIFLAALGLWGLAVTIPNSFSGGEVVSASKMNQNFQALKAAVDTLESKVAALEADNADLKDKLSTVQAGMKAVASKTGQFGYALVNADGTLWPDANFDSSGSAVTSSKSATGLYFVTFPGLDLMRGTVMITDGDPMSRCTIGFWNQTQVSVECYDVATGNPVDAAFTVLVVK</sequence>
<proteinExistence type="predicted"/>
<organism evidence="2 3">
    <name type="scientific">Oceanithermus desulfurans NBRC 100063</name>
    <dbReference type="NCBI Taxonomy" id="1227550"/>
    <lineage>
        <taxon>Bacteria</taxon>
        <taxon>Thermotogati</taxon>
        <taxon>Deinococcota</taxon>
        <taxon>Deinococci</taxon>
        <taxon>Thermales</taxon>
        <taxon>Thermaceae</taxon>
        <taxon>Oceanithermus</taxon>
    </lineage>
</organism>
<dbReference type="RefSeq" id="WP_147147545.1">
    <property type="nucleotide sequence ID" value="NZ_BJXN01000009.1"/>
</dbReference>
<dbReference type="EMBL" id="BJXN01000009">
    <property type="protein sequence ID" value="GEM90101.1"/>
    <property type="molecule type" value="Genomic_DNA"/>
</dbReference>
<evidence type="ECO:0000313" key="3">
    <source>
        <dbReference type="Proteomes" id="UP000321827"/>
    </source>
</evidence>
<gene>
    <name evidence="2" type="ORF">ODE01S_15350</name>
</gene>